<dbReference type="AlphaFoldDB" id="A0A9D2M8N9"/>
<dbReference type="InterPro" id="IPR000182">
    <property type="entry name" value="GNAT_dom"/>
</dbReference>
<keyword evidence="2" id="KW-0012">Acyltransferase</keyword>
<dbReference type="InterPro" id="IPR050832">
    <property type="entry name" value="Bact_Acetyltransf"/>
</dbReference>
<feature type="domain" description="N-acetyltransferase" evidence="3">
    <location>
        <begin position="2"/>
        <end position="162"/>
    </location>
</feature>
<dbReference type="SUPFAM" id="SSF55729">
    <property type="entry name" value="Acyl-CoA N-acyltransferases (Nat)"/>
    <property type="match status" value="1"/>
</dbReference>
<organism evidence="4 5">
    <name type="scientific">Candidatus Gemmiger avicola</name>
    <dbReference type="NCBI Taxonomy" id="2838605"/>
    <lineage>
        <taxon>Bacteria</taxon>
        <taxon>Bacillati</taxon>
        <taxon>Bacillota</taxon>
        <taxon>Clostridia</taxon>
        <taxon>Eubacteriales</taxon>
        <taxon>Gemmiger</taxon>
    </lineage>
</organism>
<evidence type="ECO:0000256" key="1">
    <source>
        <dbReference type="ARBA" id="ARBA00022679"/>
    </source>
</evidence>
<protein>
    <submittedName>
        <fullName evidence="4">GNAT family N-acetyltransferase</fullName>
    </submittedName>
</protein>
<evidence type="ECO:0000256" key="2">
    <source>
        <dbReference type="ARBA" id="ARBA00023315"/>
    </source>
</evidence>
<gene>
    <name evidence="4" type="ORF">H9945_10655</name>
</gene>
<keyword evidence="1" id="KW-0808">Transferase</keyword>
<evidence type="ECO:0000313" key="4">
    <source>
        <dbReference type="EMBL" id="HJB42943.1"/>
    </source>
</evidence>
<comment type="caution">
    <text evidence="4">The sequence shown here is derived from an EMBL/GenBank/DDBJ whole genome shotgun (WGS) entry which is preliminary data.</text>
</comment>
<dbReference type="EMBL" id="DWYG01000179">
    <property type="protein sequence ID" value="HJB42943.1"/>
    <property type="molecule type" value="Genomic_DNA"/>
</dbReference>
<evidence type="ECO:0000313" key="5">
    <source>
        <dbReference type="Proteomes" id="UP000886803"/>
    </source>
</evidence>
<dbReference type="Gene3D" id="3.40.630.30">
    <property type="match status" value="1"/>
</dbReference>
<dbReference type="PANTHER" id="PTHR43877">
    <property type="entry name" value="AMINOALKYLPHOSPHONATE N-ACETYLTRANSFERASE-RELATED-RELATED"/>
    <property type="match status" value="1"/>
</dbReference>
<dbReference type="CDD" id="cd04301">
    <property type="entry name" value="NAT_SF"/>
    <property type="match status" value="1"/>
</dbReference>
<reference evidence="4" key="1">
    <citation type="journal article" date="2021" name="PeerJ">
        <title>Extensive microbial diversity within the chicken gut microbiome revealed by metagenomics and culture.</title>
        <authorList>
            <person name="Gilroy R."/>
            <person name="Ravi A."/>
            <person name="Getino M."/>
            <person name="Pursley I."/>
            <person name="Horton D.L."/>
            <person name="Alikhan N.F."/>
            <person name="Baker D."/>
            <person name="Gharbi K."/>
            <person name="Hall N."/>
            <person name="Watson M."/>
            <person name="Adriaenssens E.M."/>
            <person name="Foster-Nyarko E."/>
            <person name="Jarju S."/>
            <person name="Secka A."/>
            <person name="Antonio M."/>
            <person name="Oren A."/>
            <person name="Chaudhuri R.R."/>
            <person name="La Ragione R."/>
            <person name="Hildebrand F."/>
            <person name="Pallen M.J."/>
        </authorList>
    </citation>
    <scope>NUCLEOTIDE SEQUENCE</scope>
    <source>
        <strain evidence="4">ChiBcec8-13705</strain>
    </source>
</reference>
<proteinExistence type="predicted"/>
<dbReference type="Pfam" id="PF00583">
    <property type="entry name" value="Acetyltransf_1"/>
    <property type="match status" value="1"/>
</dbReference>
<sequence>MYTIRTATKADASALGYLHYTCWCETYAGQLDPGYLSKGSAEKSAAIFLRNGCRDMFLAEEDGSPIGFCGYSISRDNDAAPTCGEIDGIYLLQRCQGYGLGTRLMDEACQALRSRGCTEVTLWVLATNAKAIGFYEHRGFQADGSEQMVPYGQPVRLKRYRAAL</sequence>
<dbReference type="GO" id="GO:0016747">
    <property type="term" value="F:acyltransferase activity, transferring groups other than amino-acyl groups"/>
    <property type="evidence" value="ECO:0007669"/>
    <property type="project" value="InterPro"/>
</dbReference>
<dbReference type="Proteomes" id="UP000886803">
    <property type="component" value="Unassembled WGS sequence"/>
</dbReference>
<name>A0A9D2M8N9_9FIRM</name>
<accession>A0A9D2M8N9</accession>
<dbReference type="PROSITE" id="PS51186">
    <property type="entry name" value="GNAT"/>
    <property type="match status" value="1"/>
</dbReference>
<reference evidence="4" key="2">
    <citation type="submission" date="2021-04" db="EMBL/GenBank/DDBJ databases">
        <authorList>
            <person name="Gilroy R."/>
        </authorList>
    </citation>
    <scope>NUCLEOTIDE SEQUENCE</scope>
    <source>
        <strain evidence="4">ChiBcec8-13705</strain>
    </source>
</reference>
<evidence type="ECO:0000259" key="3">
    <source>
        <dbReference type="PROSITE" id="PS51186"/>
    </source>
</evidence>
<dbReference type="InterPro" id="IPR016181">
    <property type="entry name" value="Acyl_CoA_acyltransferase"/>
</dbReference>